<proteinExistence type="predicted"/>
<name>X0VSG8_9ZZZZ</name>
<dbReference type="AlphaFoldDB" id="X0VSG8"/>
<evidence type="ECO:0000313" key="1">
    <source>
        <dbReference type="EMBL" id="GAG03456.1"/>
    </source>
</evidence>
<dbReference type="EMBL" id="BARS01028009">
    <property type="protein sequence ID" value="GAG03456.1"/>
    <property type="molecule type" value="Genomic_DNA"/>
</dbReference>
<accession>X0VSG8</accession>
<gene>
    <name evidence="1" type="ORF">S01H1_43939</name>
</gene>
<reference evidence="1" key="1">
    <citation type="journal article" date="2014" name="Front. Microbiol.">
        <title>High frequency of phylogenetically diverse reductive dehalogenase-homologous genes in deep subseafloor sedimentary metagenomes.</title>
        <authorList>
            <person name="Kawai M."/>
            <person name="Futagami T."/>
            <person name="Toyoda A."/>
            <person name="Takaki Y."/>
            <person name="Nishi S."/>
            <person name="Hori S."/>
            <person name="Arai W."/>
            <person name="Tsubouchi T."/>
            <person name="Morono Y."/>
            <person name="Uchiyama I."/>
            <person name="Ito T."/>
            <person name="Fujiyama A."/>
            <person name="Inagaki F."/>
            <person name="Takami H."/>
        </authorList>
    </citation>
    <scope>NUCLEOTIDE SEQUENCE</scope>
    <source>
        <strain evidence="1">Expedition CK06-06</strain>
    </source>
</reference>
<comment type="caution">
    <text evidence="1">The sequence shown here is derived from an EMBL/GenBank/DDBJ whole genome shotgun (WGS) entry which is preliminary data.</text>
</comment>
<protein>
    <submittedName>
        <fullName evidence="1">Uncharacterized protein</fullName>
    </submittedName>
</protein>
<sequence>MCKSNIPRLESVVFLADFAPVTTPKVKADVEGVKANLECLPDVLLSLVQ</sequence>
<organism evidence="1">
    <name type="scientific">marine sediment metagenome</name>
    <dbReference type="NCBI Taxonomy" id="412755"/>
    <lineage>
        <taxon>unclassified sequences</taxon>
        <taxon>metagenomes</taxon>
        <taxon>ecological metagenomes</taxon>
    </lineage>
</organism>